<evidence type="ECO:0000256" key="4">
    <source>
        <dbReference type="ARBA" id="ARBA00022989"/>
    </source>
</evidence>
<proteinExistence type="predicted"/>
<protein>
    <submittedName>
        <fullName evidence="10">Cache domain-containing protein</fullName>
    </submittedName>
</protein>
<dbReference type="InterPro" id="IPR043128">
    <property type="entry name" value="Rev_trsase/Diguanyl_cyclase"/>
</dbReference>
<name>A0ABU9TP58_9GAMM</name>
<dbReference type="PROSITE" id="PS50883">
    <property type="entry name" value="EAL"/>
    <property type="match status" value="1"/>
</dbReference>
<dbReference type="SUPFAM" id="SSF141868">
    <property type="entry name" value="EAL domain-like"/>
    <property type="match status" value="1"/>
</dbReference>
<dbReference type="Gene3D" id="3.30.450.20">
    <property type="entry name" value="PAS domain"/>
    <property type="match status" value="2"/>
</dbReference>
<feature type="transmembrane region" description="Helical" evidence="7">
    <location>
        <begin position="350"/>
        <end position="373"/>
    </location>
</feature>
<dbReference type="InterPro" id="IPR035919">
    <property type="entry name" value="EAL_sf"/>
</dbReference>
<dbReference type="EMBL" id="JBBMRA010000002">
    <property type="protein sequence ID" value="MEM5535372.1"/>
    <property type="molecule type" value="Genomic_DNA"/>
</dbReference>
<dbReference type="PROSITE" id="PS50887">
    <property type="entry name" value="GGDEF"/>
    <property type="match status" value="1"/>
</dbReference>
<feature type="coiled-coil region" evidence="6">
    <location>
        <begin position="28"/>
        <end position="55"/>
    </location>
</feature>
<dbReference type="InterPro" id="IPR000160">
    <property type="entry name" value="GGDEF_dom"/>
</dbReference>
<dbReference type="SUPFAM" id="SSF55073">
    <property type="entry name" value="Nucleotide cyclase"/>
    <property type="match status" value="1"/>
</dbReference>
<evidence type="ECO:0000256" key="5">
    <source>
        <dbReference type="ARBA" id="ARBA00023136"/>
    </source>
</evidence>
<comment type="subcellular location">
    <subcellularLocation>
        <location evidence="1">Cell membrane</location>
        <topology evidence="1">Multi-pass membrane protein</topology>
    </subcellularLocation>
</comment>
<feature type="transmembrane region" description="Helical" evidence="7">
    <location>
        <begin position="7"/>
        <end position="31"/>
    </location>
</feature>
<dbReference type="Pfam" id="PF08269">
    <property type="entry name" value="dCache_2"/>
    <property type="match status" value="1"/>
</dbReference>
<evidence type="ECO:0000256" key="3">
    <source>
        <dbReference type="ARBA" id="ARBA00022692"/>
    </source>
</evidence>
<dbReference type="CDD" id="cd01948">
    <property type="entry name" value="EAL"/>
    <property type="match status" value="1"/>
</dbReference>
<dbReference type="Pfam" id="PF00990">
    <property type="entry name" value="GGDEF"/>
    <property type="match status" value="1"/>
</dbReference>
<gene>
    <name evidence="10" type="ORF">WNY58_03100</name>
</gene>
<sequence length="831" mass="93864">MMDNRNLLFLIRYASVAIVCVFALVVTIVAIQDNRAKAVRSIESLRAELLNQRKELIRSQVDQVYKQLLLKKSQIESTLKAQEKGRIYEAYAIAHHIYANNIHKSDTEITKLIAEALRPMRFFNGRGYYFILDRQGVMVMHGLDPALENQSVWNVKDKNGSYFFRGLINIVNKRDEGFLRWAFQMPNDQSGDTFDKLGFVKGFEPYGWVIGTGDYLDAFERDVQQELLKWFADYEYDEGGYFVVLNRQGTVLAHHYNDFLGNDLMIGDTVKAPLLEDISTQVAQGGGYVSHLKPLTLSGNASLEHISYVRLVSDWDWIIGTGFNYKTFAKYLKEKEDLLSRDNDQSLIKLIAIATISILLLVAISLYVSHLIARRFEVLQQRIKNDFNTLEKAKDKMEFMALHDDLTGLPNRFHLSQELENSIRYTTEQGSKLAVFFVDLDNFKNVNDLHGHAVGDQLLKAISQKFETLTTEKGMVCRFGGDEFVFCYPDLKSQQEASQYAQCIQSALADPFIIDSKIMTVSCSIGATIYPDDSTDTGTLVSKADTVLYRSKMHKKGQIVFYDESISEYINYLMNVEHEVVRAITNDEISVCYQPQVNVQTQQLISVEALARWNNPTLGSVPPGTFITAAEETGLIHSLGLFVFKKACEDIYRCSPNGEGAIGLSVNVSPMQVLEPEFSATVISLCAEVGIDPARVTLEITENIFIHNMDNVQPVFNQLRDYGFNLSLDDFGTGYSSLSYINHLPLNEIKIDRSFIDKFLEGGQSDMLVRMIIGLGHSCGMIVVAEGVETEAQFEKLVSYGCDLVQGYYFDRPLSIESLVERYKALSEAIA</sequence>
<dbReference type="Gene3D" id="3.30.70.270">
    <property type="match status" value="1"/>
</dbReference>
<dbReference type="CDD" id="cd01949">
    <property type="entry name" value="GGDEF"/>
    <property type="match status" value="1"/>
</dbReference>
<dbReference type="Pfam" id="PF00563">
    <property type="entry name" value="EAL"/>
    <property type="match status" value="1"/>
</dbReference>
<dbReference type="InterPro" id="IPR029787">
    <property type="entry name" value="Nucleotide_cyclase"/>
</dbReference>
<comment type="caution">
    <text evidence="10">The sequence shown here is derived from an EMBL/GenBank/DDBJ whole genome shotgun (WGS) entry which is preliminary data.</text>
</comment>
<organism evidence="10 11">
    <name type="scientific">Neptuniibacter pectenicola</name>
    <dbReference type="NCBI Taxonomy" id="1806669"/>
    <lineage>
        <taxon>Bacteria</taxon>
        <taxon>Pseudomonadati</taxon>
        <taxon>Pseudomonadota</taxon>
        <taxon>Gammaproteobacteria</taxon>
        <taxon>Oceanospirillales</taxon>
        <taxon>Oceanospirillaceae</taxon>
        <taxon>Neptuniibacter</taxon>
    </lineage>
</organism>
<evidence type="ECO:0000256" key="7">
    <source>
        <dbReference type="SAM" id="Phobius"/>
    </source>
</evidence>
<dbReference type="SMART" id="SM00052">
    <property type="entry name" value="EAL"/>
    <property type="match status" value="1"/>
</dbReference>
<evidence type="ECO:0000256" key="1">
    <source>
        <dbReference type="ARBA" id="ARBA00004651"/>
    </source>
</evidence>
<evidence type="ECO:0000256" key="6">
    <source>
        <dbReference type="SAM" id="Coils"/>
    </source>
</evidence>
<dbReference type="NCBIfam" id="TIGR00254">
    <property type="entry name" value="GGDEF"/>
    <property type="match status" value="1"/>
</dbReference>
<dbReference type="PANTHER" id="PTHR44757:SF2">
    <property type="entry name" value="BIOFILM ARCHITECTURE MAINTENANCE PROTEIN MBAA"/>
    <property type="match status" value="1"/>
</dbReference>
<accession>A0ABU9TP58</accession>
<evidence type="ECO:0000259" key="8">
    <source>
        <dbReference type="PROSITE" id="PS50883"/>
    </source>
</evidence>
<evidence type="ECO:0000256" key="2">
    <source>
        <dbReference type="ARBA" id="ARBA00022475"/>
    </source>
</evidence>
<dbReference type="InterPro" id="IPR001633">
    <property type="entry name" value="EAL_dom"/>
</dbReference>
<dbReference type="Proteomes" id="UP001449225">
    <property type="component" value="Unassembled WGS sequence"/>
</dbReference>
<dbReference type="SMART" id="SM00267">
    <property type="entry name" value="GGDEF"/>
    <property type="match status" value="1"/>
</dbReference>
<evidence type="ECO:0000313" key="10">
    <source>
        <dbReference type="EMBL" id="MEM5535372.1"/>
    </source>
</evidence>
<evidence type="ECO:0000259" key="9">
    <source>
        <dbReference type="PROSITE" id="PS50887"/>
    </source>
</evidence>
<keyword evidence="6" id="KW-0175">Coiled coil</keyword>
<keyword evidence="5 7" id="KW-0472">Membrane</keyword>
<dbReference type="SMART" id="SM01049">
    <property type="entry name" value="Cache_2"/>
    <property type="match status" value="1"/>
</dbReference>
<dbReference type="PANTHER" id="PTHR44757">
    <property type="entry name" value="DIGUANYLATE CYCLASE DGCP"/>
    <property type="match status" value="1"/>
</dbReference>
<dbReference type="RefSeq" id="WP_342853700.1">
    <property type="nucleotide sequence ID" value="NZ_JBBMRA010000002.1"/>
</dbReference>
<dbReference type="InterPro" id="IPR033480">
    <property type="entry name" value="sCache_2"/>
</dbReference>
<dbReference type="InterPro" id="IPR004010">
    <property type="entry name" value="Double_Cache_2"/>
</dbReference>
<reference evidence="10 11" key="1">
    <citation type="submission" date="2024-03" db="EMBL/GenBank/DDBJ databases">
        <title>Community enrichment and isolation of bacterial strains for fucoidan degradation.</title>
        <authorList>
            <person name="Sichert A."/>
        </authorList>
    </citation>
    <scope>NUCLEOTIDE SEQUENCE [LARGE SCALE GENOMIC DNA]</scope>
    <source>
        <strain evidence="10 11">AS76</strain>
    </source>
</reference>
<feature type="domain" description="EAL" evidence="8">
    <location>
        <begin position="573"/>
        <end position="827"/>
    </location>
</feature>
<evidence type="ECO:0000313" key="11">
    <source>
        <dbReference type="Proteomes" id="UP001449225"/>
    </source>
</evidence>
<dbReference type="Gene3D" id="3.20.20.450">
    <property type="entry name" value="EAL domain"/>
    <property type="match status" value="1"/>
</dbReference>
<keyword evidence="2" id="KW-1003">Cell membrane</keyword>
<keyword evidence="11" id="KW-1185">Reference proteome</keyword>
<keyword evidence="3 7" id="KW-0812">Transmembrane</keyword>
<dbReference type="InterPro" id="IPR052155">
    <property type="entry name" value="Biofilm_reg_signaling"/>
</dbReference>
<keyword evidence="4 7" id="KW-1133">Transmembrane helix</keyword>
<feature type="domain" description="GGDEF" evidence="9">
    <location>
        <begin position="431"/>
        <end position="564"/>
    </location>
</feature>